<comment type="caution">
    <text evidence="10">The sequence shown here is derived from an EMBL/GenBank/DDBJ whole genome shotgun (WGS) entry which is preliminary data.</text>
</comment>
<dbReference type="PRINTS" id="PR00919">
    <property type="entry name" value="THERMOPTASE"/>
</dbReference>
<dbReference type="Proteomes" id="UP000050969">
    <property type="component" value="Unassembled WGS sequence"/>
</dbReference>
<name>A0A0R2MWC8_9LACO</name>
<evidence type="ECO:0000256" key="6">
    <source>
        <dbReference type="ARBA" id="ARBA00022670"/>
    </source>
</evidence>
<evidence type="ECO:0000256" key="3">
    <source>
        <dbReference type="ARBA" id="ARBA00001947"/>
    </source>
</evidence>
<evidence type="ECO:0000256" key="7">
    <source>
        <dbReference type="ARBA" id="ARBA00022723"/>
    </source>
</evidence>
<keyword evidence="11" id="KW-1185">Reference proteome</keyword>
<dbReference type="InterPro" id="IPR052170">
    <property type="entry name" value="M29_Exopeptidase"/>
</dbReference>
<evidence type="ECO:0000256" key="1">
    <source>
        <dbReference type="ARBA" id="ARBA00001941"/>
    </source>
</evidence>
<reference evidence="10 11" key="1">
    <citation type="journal article" date="2015" name="Genome Announc.">
        <title>Expanding the biotechnology potential of lactobacilli through comparative genomics of 213 strains and associated genera.</title>
        <authorList>
            <person name="Sun Z."/>
            <person name="Harris H.M."/>
            <person name="McCann A."/>
            <person name="Guo C."/>
            <person name="Argimon S."/>
            <person name="Zhang W."/>
            <person name="Yang X."/>
            <person name="Jeffery I.B."/>
            <person name="Cooney J.C."/>
            <person name="Kagawa T.F."/>
            <person name="Liu W."/>
            <person name="Song Y."/>
            <person name="Salvetti E."/>
            <person name="Wrobel A."/>
            <person name="Rasinkangas P."/>
            <person name="Parkhill J."/>
            <person name="Rea M.C."/>
            <person name="O'Sullivan O."/>
            <person name="Ritari J."/>
            <person name="Douillard F.P."/>
            <person name="Paul Ross R."/>
            <person name="Yang R."/>
            <person name="Briner A.E."/>
            <person name="Felis G.E."/>
            <person name="de Vos W.M."/>
            <person name="Barrangou R."/>
            <person name="Klaenhammer T.R."/>
            <person name="Caufield P.W."/>
            <person name="Cui Y."/>
            <person name="Zhang H."/>
            <person name="O'Toole P.W."/>
        </authorList>
    </citation>
    <scope>NUCLEOTIDE SEQUENCE [LARGE SCALE GENOMIC DNA]</scope>
    <source>
        <strain evidence="10 11">DSM 24301</strain>
    </source>
</reference>
<evidence type="ECO:0000256" key="5">
    <source>
        <dbReference type="ARBA" id="ARBA00022438"/>
    </source>
</evidence>
<keyword evidence="8" id="KW-0378">Hydrolase</keyword>
<dbReference type="GO" id="GO:0006508">
    <property type="term" value="P:proteolysis"/>
    <property type="evidence" value="ECO:0007669"/>
    <property type="project" value="UniProtKB-KW"/>
</dbReference>
<comment type="cofactor">
    <cofactor evidence="3">
        <name>Zn(2+)</name>
        <dbReference type="ChEBI" id="CHEBI:29105"/>
    </cofactor>
</comment>
<sequence>MMMTLPNFAENLQKYADLTVNTGIGVKNGDTVYIQIAVDQAPLARLLTAAAYKAGAAEVLVQWNDDTISRLDMQNKDDDRLFNIPNFITDQFDYWLDHNAKRITVISADPDNLKGIDADRVATYQDAYGKAYGKLLNAISSNKISWTIIAAASAKWAEKVFPDAANPEAATDQLWDQIFKTTRIYADDPAVAWQKHDQTLREKAAWLNQEQFDHLHYTAPGTDLTVGLPKNHIWEGAGSFNPRGEEFMANMPTEEVFTAPDFRRIDGTVASTKPLAYAGNILEGMHFTFKDGQVVEAHADKGDAVLQNLLSIPGARSLGEVSLVPDPSPISQSGITFFNTLFDENASDHMALGQAYPFSVENGIDMTEEELIAAGMNRSQTHVDFMMGSAEMNIDGIKADGTVTPIFRNGDWA</sequence>
<dbReference type="SUPFAM" id="SSF144052">
    <property type="entry name" value="Thermophilic metalloprotease-like"/>
    <property type="match status" value="1"/>
</dbReference>
<evidence type="ECO:0000256" key="4">
    <source>
        <dbReference type="ARBA" id="ARBA00008236"/>
    </source>
</evidence>
<dbReference type="PANTHER" id="PTHR34448">
    <property type="entry name" value="AMINOPEPTIDASE"/>
    <property type="match status" value="1"/>
</dbReference>
<dbReference type="AlphaFoldDB" id="A0A0R2MWC8"/>
<dbReference type="PANTHER" id="PTHR34448:SF3">
    <property type="entry name" value="AMINOPEPTIDASE AMPS"/>
    <property type="match status" value="1"/>
</dbReference>
<evidence type="ECO:0000256" key="2">
    <source>
        <dbReference type="ARBA" id="ARBA00001946"/>
    </source>
</evidence>
<evidence type="ECO:0000313" key="11">
    <source>
        <dbReference type="Proteomes" id="UP000050969"/>
    </source>
</evidence>
<organism evidence="10 11">
    <name type="scientific">Lacticaseibacillus saniviri JCM 17471 = DSM 24301</name>
    <dbReference type="NCBI Taxonomy" id="1293598"/>
    <lineage>
        <taxon>Bacteria</taxon>
        <taxon>Bacillati</taxon>
        <taxon>Bacillota</taxon>
        <taxon>Bacilli</taxon>
        <taxon>Lactobacillales</taxon>
        <taxon>Lactobacillaceae</taxon>
        <taxon>Lacticaseibacillus</taxon>
    </lineage>
</organism>
<keyword evidence="9" id="KW-0482">Metalloprotease</keyword>
<dbReference type="EMBL" id="JQCE01000052">
    <property type="protein sequence ID" value="KRO16125.1"/>
    <property type="molecule type" value="Genomic_DNA"/>
</dbReference>
<keyword evidence="7" id="KW-0479">Metal-binding</keyword>
<dbReference type="PATRIC" id="fig|1293598.4.peg.2009"/>
<dbReference type="InterPro" id="IPR000787">
    <property type="entry name" value="Peptidase_M29"/>
</dbReference>
<comment type="cofactor">
    <cofactor evidence="1">
        <name>Co(2+)</name>
        <dbReference type="ChEBI" id="CHEBI:48828"/>
    </cofactor>
</comment>
<comment type="cofactor">
    <cofactor evidence="2">
        <name>Mg(2+)</name>
        <dbReference type="ChEBI" id="CHEBI:18420"/>
    </cofactor>
</comment>
<dbReference type="InterPro" id="IPR035097">
    <property type="entry name" value="M29_N-terminal"/>
</dbReference>
<gene>
    <name evidence="10" type="ORF">IV56_GL001925</name>
</gene>
<dbReference type="Gene3D" id="3.40.1830.10">
    <property type="entry name" value="Thermophilic metalloprotease (M29)"/>
    <property type="match status" value="1"/>
</dbReference>
<evidence type="ECO:0000256" key="8">
    <source>
        <dbReference type="ARBA" id="ARBA00022801"/>
    </source>
</evidence>
<accession>A0A0R2MWC8</accession>
<keyword evidence="5 10" id="KW-0031">Aminopeptidase</keyword>
<comment type="similarity">
    <text evidence="4">Belongs to the peptidase M29 family.</text>
</comment>
<dbReference type="Pfam" id="PF02073">
    <property type="entry name" value="Peptidase_M29"/>
    <property type="match status" value="1"/>
</dbReference>
<dbReference type="GO" id="GO:0004177">
    <property type="term" value="F:aminopeptidase activity"/>
    <property type="evidence" value="ECO:0007669"/>
    <property type="project" value="UniProtKB-KW"/>
</dbReference>
<dbReference type="GO" id="GO:0008237">
    <property type="term" value="F:metallopeptidase activity"/>
    <property type="evidence" value="ECO:0007669"/>
    <property type="project" value="UniProtKB-KW"/>
</dbReference>
<keyword evidence="6" id="KW-0645">Protease</keyword>
<dbReference type="GO" id="GO:0046872">
    <property type="term" value="F:metal ion binding"/>
    <property type="evidence" value="ECO:0007669"/>
    <property type="project" value="UniProtKB-KW"/>
</dbReference>
<evidence type="ECO:0000313" key="10">
    <source>
        <dbReference type="EMBL" id="KRO16125.1"/>
    </source>
</evidence>
<evidence type="ECO:0000256" key="9">
    <source>
        <dbReference type="ARBA" id="ARBA00023049"/>
    </source>
</evidence>
<protein>
    <submittedName>
        <fullName evidence="10">Aminopeptidase S</fullName>
    </submittedName>
</protein>
<proteinExistence type="inferred from homology"/>